<feature type="transmembrane region" description="Helical" evidence="1">
    <location>
        <begin position="7"/>
        <end position="27"/>
    </location>
</feature>
<dbReference type="InterPro" id="IPR007165">
    <property type="entry name" value="Phage_holin_4_2"/>
</dbReference>
<dbReference type="AlphaFoldDB" id="A0A1G1VNB9"/>
<organism evidence="2 3">
    <name type="scientific">Candidatus Chisholmbacteria bacterium RIFCSPHIGHO2_01_FULL_48_12</name>
    <dbReference type="NCBI Taxonomy" id="1797589"/>
    <lineage>
        <taxon>Bacteria</taxon>
        <taxon>Candidatus Chisholmiibacteriota</taxon>
    </lineage>
</organism>
<keyword evidence="1" id="KW-0812">Transmembrane</keyword>
<gene>
    <name evidence="2" type="ORF">A2784_03030</name>
</gene>
<evidence type="ECO:0008006" key="4">
    <source>
        <dbReference type="Google" id="ProtNLM"/>
    </source>
</evidence>
<accession>A0A1G1VNB9</accession>
<feature type="transmembrane region" description="Helical" evidence="1">
    <location>
        <begin position="95"/>
        <end position="113"/>
    </location>
</feature>
<proteinExistence type="predicted"/>
<evidence type="ECO:0000313" key="3">
    <source>
        <dbReference type="Proteomes" id="UP000177324"/>
    </source>
</evidence>
<dbReference type="STRING" id="1797589.A2784_03030"/>
<keyword evidence="1" id="KW-1133">Transmembrane helix</keyword>
<evidence type="ECO:0000256" key="1">
    <source>
        <dbReference type="SAM" id="Phobius"/>
    </source>
</evidence>
<keyword evidence="1" id="KW-0472">Membrane</keyword>
<protein>
    <recommendedName>
        <fullName evidence="4">Phage holin family protein</fullName>
    </recommendedName>
</protein>
<dbReference type="Pfam" id="PF04020">
    <property type="entry name" value="Phage_holin_4_2"/>
    <property type="match status" value="1"/>
</dbReference>
<feature type="transmembrane region" description="Helical" evidence="1">
    <location>
        <begin position="64"/>
        <end position="83"/>
    </location>
</feature>
<comment type="caution">
    <text evidence="2">The sequence shown here is derived from an EMBL/GenBank/DDBJ whole genome shotgun (WGS) entry which is preliminary data.</text>
</comment>
<dbReference type="EMBL" id="MHCH01000037">
    <property type="protein sequence ID" value="OGY16891.1"/>
    <property type="molecule type" value="Genomic_DNA"/>
</dbReference>
<dbReference type="PANTHER" id="PTHR37309:SF1">
    <property type="entry name" value="SLR0284 PROTEIN"/>
    <property type="match status" value="1"/>
</dbReference>
<dbReference type="PANTHER" id="PTHR37309">
    <property type="entry name" value="SLR0284 PROTEIN"/>
    <property type="match status" value="1"/>
</dbReference>
<evidence type="ECO:0000313" key="2">
    <source>
        <dbReference type="EMBL" id="OGY16891.1"/>
    </source>
</evidence>
<name>A0A1G1VNB9_9BACT</name>
<reference evidence="2 3" key="1">
    <citation type="journal article" date="2016" name="Nat. Commun.">
        <title>Thousands of microbial genomes shed light on interconnected biogeochemical processes in an aquifer system.</title>
        <authorList>
            <person name="Anantharaman K."/>
            <person name="Brown C.T."/>
            <person name="Hug L.A."/>
            <person name="Sharon I."/>
            <person name="Castelle C.J."/>
            <person name="Probst A.J."/>
            <person name="Thomas B.C."/>
            <person name="Singh A."/>
            <person name="Wilkins M.J."/>
            <person name="Karaoz U."/>
            <person name="Brodie E.L."/>
            <person name="Williams K.H."/>
            <person name="Hubbard S.S."/>
            <person name="Banfield J.F."/>
        </authorList>
    </citation>
    <scope>NUCLEOTIDE SEQUENCE [LARGE SCALE GENOMIC DNA]</scope>
</reference>
<sequence length="122" mass="13739">MRWLLRNLIITGLSVYLVSLILPGFILSGGLKSLAVTAAILTLVTKLVKPLINLVMLPINLMTLGLFRWVTHTLTLSLVAWLSPDLAITSFTFNQWHFSALWTLIFASFLLSLSQSALRWLW</sequence>
<feature type="transmembrane region" description="Helical" evidence="1">
    <location>
        <begin position="33"/>
        <end position="52"/>
    </location>
</feature>
<dbReference type="Proteomes" id="UP000177324">
    <property type="component" value="Unassembled WGS sequence"/>
</dbReference>